<dbReference type="CDD" id="cd03250">
    <property type="entry name" value="ABCC_MRP_domain1"/>
    <property type="match status" value="1"/>
</dbReference>
<feature type="transmembrane region" description="Helical" evidence="10">
    <location>
        <begin position="696"/>
        <end position="726"/>
    </location>
</feature>
<keyword evidence="5" id="KW-0547">Nucleotide-binding</keyword>
<dbReference type="Pfam" id="PF00005">
    <property type="entry name" value="ABC_tran"/>
    <property type="match status" value="2"/>
</dbReference>
<dbReference type="InterPro" id="IPR050173">
    <property type="entry name" value="ABC_transporter_C-like"/>
</dbReference>
<keyword evidence="14" id="KW-1185">Reference proteome</keyword>
<proteinExistence type="predicted"/>
<evidence type="ECO:0000256" key="2">
    <source>
        <dbReference type="ARBA" id="ARBA00022448"/>
    </source>
</evidence>
<dbReference type="CDD" id="cd03244">
    <property type="entry name" value="ABCC_MRP_domain2"/>
    <property type="match status" value="1"/>
</dbReference>
<keyword evidence="4" id="KW-0677">Repeat</keyword>
<keyword evidence="2" id="KW-0813">Transport</keyword>
<dbReference type="InterPro" id="IPR044746">
    <property type="entry name" value="ABCC_6TM_D1"/>
</dbReference>
<dbReference type="CDD" id="cd18580">
    <property type="entry name" value="ABC_6TM_ABCC_D2"/>
    <property type="match status" value="1"/>
</dbReference>
<feature type="compositionally biased region" description="Polar residues" evidence="9">
    <location>
        <begin position="613"/>
        <end position="636"/>
    </location>
</feature>
<gene>
    <name evidence="13" type="ORF">Zmor_018650</name>
</gene>
<dbReference type="Proteomes" id="UP001168821">
    <property type="component" value="Unassembled WGS sequence"/>
</dbReference>
<evidence type="ECO:0000313" key="14">
    <source>
        <dbReference type="Proteomes" id="UP001168821"/>
    </source>
</evidence>
<feature type="domain" description="ABC transporter" evidence="11">
    <location>
        <begin position="399"/>
        <end position="621"/>
    </location>
</feature>
<dbReference type="SUPFAM" id="SSF90123">
    <property type="entry name" value="ABC transporter transmembrane region"/>
    <property type="match status" value="2"/>
</dbReference>
<organism evidence="13 14">
    <name type="scientific">Zophobas morio</name>
    <dbReference type="NCBI Taxonomy" id="2755281"/>
    <lineage>
        <taxon>Eukaryota</taxon>
        <taxon>Metazoa</taxon>
        <taxon>Ecdysozoa</taxon>
        <taxon>Arthropoda</taxon>
        <taxon>Hexapoda</taxon>
        <taxon>Insecta</taxon>
        <taxon>Pterygota</taxon>
        <taxon>Neoptera</taxon>
        <taxon>Endopterygota</taxon>
        <taxon>Coleoptera</taxon>
        <taxon>Polyphaga</taxon>
        <taxon>Cucujiformia</taxon>
        <taxon>Tenebrionidae</taxon>
        <taxon>Zophobas</taxon>
    </lineage>
</organism>
<evidence type="ECO:0008006" key="15">
    <source>
        <dbReference type="Google" id="ProtNLM"/>
    </source>
</evidence>
<accession>A0AA38IEX7</accession>
<evidence type="ECO:0000256" key="10">
    <source>
        <dbReference type="SAM" id="Phobius"/>
    </source>
</evidence>
<dbReference type="InterPro" id="IPR003593">
    <property type="entry name" value="AAA+_ATPase"/>
</dbReference>
<comment type="caution">
    <text evidence="13">The sequence shown here is derived from an EMBL/GenBank/DDBJ whole genome shotgun (WGS) entry which is preliminary data.</text>
</comment>
<dbReference type="SMART" id="SM00382">
    <property type="entry name" value="AAA"/>
    <property type="match status" value="2"/>
</dbReference>
<feature type="domain" description="ABC transmembrane type-1" evidence="12">
    <location>
        <begin position="98"/>
        <end position="379"/>
    </location>
</feature>
<evidence type="ECO:0000256" key="6">
    <source>
        <dbReference type="ARBA" id="ARBA00022840"/>
    </source>
</evidence>
<keyword evidence="6" id="KW-0067">ATP-binding</keyword>
<dbReference type="PROSITE" id="PS50893">
    <property type="entry name" value="ABC_TRANSPORTER_2"/>
    <property type="match status" value="2"/>
</dbReference>
<evidence type="ECO:0000256" key="7">
    <source>
        <dbReference type="ARBA" id="ARBA00022989"/>
    </source>
</evidence>
<feature type="transmembrane region" description="Helical" evidence="10">
    <location>
        <begin position="797"/>
        <end position="818"/>
    </location>
</feature>
<comment type="subcellular location">
    <subcellularLocation>
        <location evidence="1">Membrane</location>
        <topology evidence="1">Multi-pass membrane protein</topology>
    </subcellularLocation>
</comment>
<feature type="transmembrane region" description="Helical" evidence="10">
    <location>
        <begin position="136"/>
        <end position="159"/>
    </location>
</feature>
<keyword evidence="7 10" id="KW-1133">Transmembrane helix</keyword>
<dbReference type="InterPro" id="IPR003439">
    <property type="entry name" value="ABC_transporter-like_ATP-bd"/>
</dbReference>
<dbReference type="PROSITE" id="PS00211">
    <property type="entry name" value="ABC_TRANSPORTER_1"/>
    <property type="match status" value="1"/>
</dbReference>
<dbReference type="GO" id="GO:0016887">
    <property type="term" value="F:ATP hydrolysis activity"/>
    <property type="evidence" value="ECO:0007669"/>
    <property type="project" value="InterPro"/>
</dbReference>
<dbReference type="GO" id="GO:0140359">
    <property type="term" value="F:ABC-type transporter activity"/>
    <property type="evidence" value="ECO:0007669"/>
    <property type="project" value="InterPro"/>
</dbReference>
<keyword evidence="3 10" id="KW-0812">Transmembrane</keyword>
<feature type="domain" description="ABC transmembrane type-1" evidence="12">
    <location>
        <begin position="645"/>
        <end position="854"/>
    </location>
</feature>
<dbReference type="InterPro" id="IPR044726">
    <property type="entry name" value="ABCC_6TM_D2"/>
</dbReference>
<dbReference type="PANTHER" id="PTHR24223:SF448">
    <property type="entry name" value="FI20146P1-RELATED"/>
    <property type="match status" value="1"/>
</dbReference>
<dbReference type="InterPro" id="IPR036640">
    <property type="entry name" value="ABC1_TM_sf"/>
</dbReference>
<feature type="transmembrane region" description="Helical" evidence="10">
    <location>
        <begin position="825"/>
        <end position="846"/>
    </location>
</feature>
<sequence length="1136" mass="129344">MDSPKAKKITINKIPKNVHPKEKADFLSHFLFCWQLKTVLECWKNGVTDDCFMTPIRDHEAQLLGDRLEALWNKENISRKKPSFIRLLAQFVGIKYVLFGLLFSIADTLSVFLQSLCMSKLLEYFSENKKLTTKEAYIYGMAVVLSSLLRVISFQFHYLETFSTGLKVRSSCSSLIYRKIITSKFATIQKNTLAHTLNLFSIDVDKFETVFCYLHRLWSGILKMVVATLLFLSLSSYEGVVGVGIIVIFSLSQWFFFTKAAVERQKMTSERDSRIRIMNDIIFRTREIKTYAWETPFAEFVNKIRRCELIHMRKLNHIWNENTTIATYLDKISIYMLIILLTTTGTPLNPQLIFMSINIYNLLRISMQHSILAVNLMSDLKVCITRIETFLLSDHESTVDTQKIEAKWNPSQEAAIKNVDFILGCGQLVALTGDTGSGKSSLLQAILQELLIVDGNISQDGLISYASQNPWVFSATIQENIIFNETFNQNKYLNVLKICALEYDISLFSHGDKTLVGERGAMLSGGQKARINLARAIYKDADIYFLDNPLAAMDVSVAQQIFTQCILQYLKTKSVVLITHNLKFLNYSDKVYVLEDGRVMFSGKYETLKDLPNNVQENNNKTPTKLSGKSYKAQNQTKEHRGSDKLHDTLFNKILYGTMKFFDNHASGRIINRISNDISAIDEIIPKNMYQGARQVCSVLGVYVVVNAVNYYMIVPTLVLLVIFYYHMQAFRPVLNKLKRITATRKSPIYTHVVATVDGLTTIKASKAQKHCLSKFERYQDSYNAINYLHQALHSSYAFWTEFICMLYVAVIVFFLIIFKKSDMVGNVGLSITQSLLLISTIQYMIKIYSDLDSQMTSVERVAEYEDLTVEDINKNEINPPSTWPANGKILFQSVSMRYSPAKPFVLKNINVAFQAGEKIGIVGRTGAGKSSLINALFHLYEFEGTILIDNVDITMVPLRTLRSRIAIVPQDPVLFSGTIRENLNPFKEFTDYQLWSVLEEVNLKQIVSNLPSGLSSSFSEASVDFSTGQKQLMCLARAILKECTIIVLDEATAFLDLDTDKLIQATIQKRFHKATILRIAHRLDNVMNSDKIVVLDDGCVVEFGTPNGLLQNMNGYFYKYVHEYENSSLNIQTYI</sequence>
<dbReference type="InterPro" id="IPR027417">
    <property type="entry name" value="P-loop_NTPase"/>
</dbReference>
<dbReference type="GO" id="GO:0016020">
    <property type="term" value="C:membrane"/>
    <property type="evidence" value="ECO:0007669"/>
    <property type="project" value="UniProtKB-SubCell"/>
</dbReference>
<dbReference type="Gene3D" id="1.20.1560.10">
    <property type="entry name" value="ABC transporter type 1, transmembrane domain"/>
    <property type="match status" value="2"/>
</dbReference>
<evidence type="ECO:0000256" key="5">
    <source>
        <dbReference type="ARBA" id="ARBA00022741"/>
    </source>
</evidence>
<dbReference type="PANTHER" id="PTHR24223">
    <property type="entry name" value="ATP-BINDING CASSETTE SUB-FAMILY C"/>
    <property type="match status" value="1"/>
</dbReference>
<dbReference type="Gene3D" id="3.40.50.300">
    <property type="entry name" value="P-loop containing nucleotide triphosphate hydrolases"/>
    <property type="match status" value="2"/>
</dbReference>
<dbReference type="FunFam" id="3.40.50.300:FF:000973">
    <property type="entry name" value="Multidrug resistance-associated protein 4"/>
    <property type="match status" value="1"/>
</dbReference>
<evidence type="ECO:0000256" key="3">
    <source>
        <dbReference type="ARBA" id="ARBA00022692"/>
    </source>
</evidence>
<dbReference type="CDD" id="cd18579">
    <property type="entry name" value="ABC_6TM_ABCC_D1"/>
    <property type="match status" value="1"/>
</dbReference>
<feature type="transmembrane region" description="Helical" evidence="10">
    <location>
        <begin position="240"/>
        <end position="257"/>
    </location>
</feature>
<dbReference type="AlphaFoldDB" id="A0AA38IEX7"/>
<dbReference type="InterPro" id="IPR017871">
    <property type="entry name" value="ABC_transporter-like_CS"/>
</dbReference>
<evidence type="ECO:0000256" key="8">
    <source>
        <dbReference type="ARBA" id="ARBA00023136"/>
    </source>
</evidence>
<name>A0AA38IEX7_9CUCU</name>
<protein>
    <recommendedName>
        <fullName evidence="15">Multidrug resistance-associated protein lethal(2)03659</fullName>
    </recommendedName>
</protein>
<evidence type="ECO:0000259" key="11">
    <source>
        <dbReference type="PROSITE" id="PS50893"/>
    </source>
</evidence>
<feature type="region of interest" description="Disordered" evidence="9">
    <location>
        <begin position="613"/>
        <end position="639"/>
    </location>
</feature>
<reference evidence="13" key="1">
    <citation type="journal article" date="2023" name="G3 (Bethesda)">
        <title>Whole genome assemblies of Zophobas morio and Tenebrio molitor.</title>
        <authorList>
            <person name="Kaur S."/>
            <person name="Stinson S.A."/>
            <person name="diCenzo G.C."/>
        </authorList>
    </citation>
    <scope>NUCLEOTIDE SEQUENCE</scope>
    <source>
        <strain evidence="13">QUZm001</strain>
    </source>
</reference>
<keyword evidence="8 10" id="KW-0472">Membrane</keyword>
<evidence type="ECO:0000313" key="13">
    <source>
        <dbReference type="EMBL" id="KAJ3652709.1"/>
    </source>
</evidence>
<evidence type="ECO:0000256" key="9">
    <source>
        <dbReference type="SAM" id="MobiDB-lite"/>
    </source>
</evidence>
<dbReference type="SUPFAM" id="SSF52540">
    <property type="entry name" value="P-loop containing nucleoside triphosphate hydrolases"/>
    <property type="match status" value="2"/>
</dbReference>
<evidence type="ECO:0000259" key="12">
    <source>
        <dbReference type="PROSITE" id="PS50929"/>
    </source>
</evidence>
<dbReference type="InterPro" id="IPR011527">
    <property type="entry name" value="ABC1_TM_dom"/>
</dbReference>
<evidence type="ECO:0000256" key="4">
    <source>
        <dbReference type="ARBA" id="ARBA00022737"/>
    </source>
</evidence>
<feature type="domain" description="ABC transporter" evidence="11">
    <location>
        <begin position="890"/>
        <end position="1123"/>
    </location>
</feature>
<dbReference type="Pfam" id="PF00664">
    <property type="entry name" value="ABC_membrane"/>
    <property type="match status" value="2"/>
</dbReference>
<dbReference type="PROSITE" id="PS50929">
    <property type="entry name" value="ABC_TM1F"/>
    <property type="match status" value="2"/>
</dbReference>
<dbReference type="EMBL" id="JALNTZ010000005">
    <property type="protein sequence ID" value="KAJ3652709.1"/>
    <property type="molecule type" value="Genomic_DNA"/>
</dbReference>
<dbReference type="GO" id="GO:0005524">
    <property type="term" value="F:ATP binding"/>
    <property type="evidence" value="ECO:0007669"/>
    <property type="project" value="UniProtKB-KW"/>
</dbReference>
<evidence type="ECO:0000256" key="1">
    <source>
        <dbReference type="ARBA" id="ARBA00004141"/>
    </source>
</evidence>
<dbReference type="FunFam" id="3.40.50.300:FF:000163">
    <property type="entry name" value="Multidrug resistance-associated protein member 4"/>
    <property type="match status" value="1"/>
</dbReference>